<name>A0ABU1PSM3_9PSEU</name>
<dbReference type="RefSeq" id="WP_310306434.1">
    <property type="nucleotide sequence ID" value="NZ_BAAAXB010000001.1"/>
</dbReference>
<protein>
    <submittedName>
        <fullName evidence="1">Ser/Thr protein kinase RdoA (MazF antagonist)</fullName>
    </submittedName>
</protein>
<evidence type="ECO:0000313" key="2">
    <source>
        <dbReference type="Proteomes" id="UP001268819"/>
    </source>
</evidence>
<dbReference type="SUPFAM" id="SSF56112">
    <property type="entry name" value="Protein kinase-like (PK-like)"/>
    <property type="match status" value="1"/>
</dbReference>
<keyword evidence="1" id="KW-0418">Kinase</keyword>
<sequence length="320" mass="36401">MTSGPYEATAHDFTAATTRPLLEQACRIASLDSSHVRVLRHHSNAVYLVGHPSHEVVVKIGRPGVDPDQDLHDARGLVELTRWLTRHDVPTTTLLDTPPQPLFIDGHVVTLWHYLPQRHPITTQAIAAPLRALHQAPPPPITRPALDPHTAITRSIATSRILTARQRDMLLDRLDRLMPAWTALCSTSTARLLHTDPQHRNTLWRHCTGRPLRSVEQTATQAVLCDLDDITLGPVEWDLATIEIHHRRFGHPTADYSAFCRIYDRDIRDWPGYPDLRDLRELRMIATNARKSLPDSPQAAEVHRRIDELDDPPNQRWRIL</sequence>
<dbReference type="Proteomes" id="UP001268819">
    <property type="component" value="Unassembled WGS sequence"/>
</dbReference>
<reference evidence="1 2" key="1">
    <citation type="submission" date="2023-07" db="EMBL/GenBank/DDBJ databases">
        <title>Sequencing the genomes of 1000 actinobacteria strains.</title>
        <authorList>
            <person name="Klenk H.-P."/>
        </authorList>
    </citation>
    <scope>NUCLEOTIDE SEQUENCE [LARGE SCALE GENOMIC DNA]</scope>
    <source>
        <strain evidence="1 2">DSM 43749</strain>
    </source>
</reference>
<accession>A0ABU1PSM3</accession>
<gene>
    <name evidence="1" type="ORF">J2S66_001975</name>
</gene>
<comment type="caution">
    <text evidence="1">The sequence shown here is derived from an EMBL/GenBank/DDBJ whole genome shotgun (WGS) entry which is preliminary data.</text>
</comment>
<keyword evidence="2" id="KW-1185">Reference proteome</keyword>
<organism evidence="1 2">
    <name type="scientific">Saccharothrix longispora</name>
    <dbReference type="NCBI Taxonomy" id="33920"/>
    <lineage>
        <taxon>Bacteria</taxon>
        <taxon>Bacillati</taxon>
        <taxon>Actinomycetota</taxon>
        <taxon>Actinomycetes</taxon>
        <taxon>Pseudonocardiales</taxon>
        <taxon>Pseudonocardiaceae</taxon>
        <taxon>Saccharothrix</taxon>
    </lineage>
</organism>
<keyword evidence="1" id="KW-0808">Transferase</keyword>
<dbReference type="GO" id="GO:0016301">
    <property type="term" value="F:kinase activity"/>
    <property type="evidence" value="ECO:0007669"/>
    <property type="project" value="UniProtKB-KW"/>
</dbReference>
<proteinExistence type="predicted"/>
<evidence type="ECO:0000313" key="1">
    <source>
        <dbReference type="EMBL" id="MDR6593591.1"/>
    </source>
</evidence>
<dbReference type="EMBL" id="JAVDSG010000001">
    <property type="protein sequence ID" value="MDR6593591.1"/>
    <property type="molecule type" value="Genomic_DNA"/>
</dbReference>
<dbReference type="InterPro" id="IPR011009">
    <property type="entry name" value="Kinase-like_dom_sf"/>
</dbReference>